<dbReference type="Proteomes" id="UP000198862">
    <property type="component" value="Unassembled WGS sequence"/>
</dbReference>
<accession>A0A1I1JI99</accession>
<keyword evidence="2" id="KW-1185">Reference proteome</keyword>
<reference evidence="1 2" key="1">
    <citation type="submission" date="2016-10" db="EMBL/GenBank/DDBJ databases">
        <authorList>
            <person name="de Groot N.N."/>
        </authorList>
    </citation>
    <scope>NUCLEOTIDE SEQUENCE [LARGE SCALE GENOMIC DNA]</scope>
    <source>
        <strain evidence="1 2">DSM 6059</strain>
    </source>
</reference>
<sequence>MLKKTFIYVAIVTSSFTSYAELFSESYYKKLTPHFSGYLEELKEFNSNLVKSDFIACDLADQKIDPCDADKSKYLYDYATGNYGKKIKRRNGFAIDNSNLNYLENELLSAHAEYLKQTTQEARQRVAEYLENTNKAKK</sequence>
<protein>
    <submittedName>
        <fullName evidence="1">Uncharacterized protein</fullName>
    </submittedName>
</protein>
<name>A0A1I1JI99_9GAMM</name>
<dbReference type="RefSeq" id="WP_091982841.1">
    <property type="nucleotide sequence ID" value="NZ_FOLO01000010.1"/>
</dbReference>
<proteinExistence type="predicted"/>
<evidence type="ECO:0000313" key="2">
    <source>
        <dbReference type="Proteomes" id="UP000198862"/>
    </source>
</evidence>
<dbReference type="EMBL" id="FOLO01000010">
    <property type="protein sequence ID" value="SFC47901.1"/>
    <property type="molecule type" value="Genomic_DNA"/>
</dbReference>
<organism evidence="1 2">
    <name type="scientific">Pseudoalteromonas denitrificans DSM 6059</name>
    <dbReference type="NCBI Taxonomy" id="1123010"/>
    <lineage>
        <taxon>Bacteria</taxon>
        <taxon>Pseudomonadati</taxon>
        <taxon>Pseudomonadota</taxon>
        <taxon>Gammaproteobacteria</taxon>
        <taxon>Alteromonadales</taxon>
        <taxon>Pseudoalteromonadaceae</taxon>
        <taxon>Pseudoalteromonas</taxon>
    </lineage>
</organism>
<evidence type="ECO:0000313" key="1">
    <source>
        <dbReference type="EMBL" id="SFC47901.1"/>
    </source>
</evidence>
<dbReference type="AlphaFoldDB" id="A0A1I1JI99"/>
<gene>
    <name evidence="1" type="ORF">SAMN02745724_01753</name>
</gene>